<feature type="transmembrane region" description="Helical" evidence="1">
    <location>
        <begin position="7"/>
        <end position="30"/>
    </location>
</feature>
<reference evidence="2" key="1">
    <citation type="journal article" date="2013" name="Genetics">
        <title>The draft genome and transcriptome of Panagrellus redivivus are shaped by the harsh demands of a free-living lifestyle.</title>
        <authorList>
            <person name="Srinivasan J."/>
            <person name="Dillman A.R."/>
            <person name="Macchietto M.G."/>
            <person name="Heikkinen L."/>
            <person name="Lakso M."/>
            <person name="Fracchia K.M."/>
            <person name="Antoshechkin I."/>
            <person name="Mortazavi A."/>
            <person name="Wong G."/>
            <person name="Sternberg P.W."/>
        </authorList>
    </citation>
    <scope>NUCLEOTIDE SEQUENCE [LARGE SCALE GENOMIC DNA]</scope>
    <source>
        <strain evidence="2">MT8872</strain>
    </source>
</reference>
<keyword evidence="1" id="KW-0472">Membrane</keyword>
<accession>A0A7E4UT00</accession>
<evidence type="ECO:0000313" key="3">
    <source>
        <dbReference type="WBParaSite" id="Pan_g12477.t1"/>
    </source>
</evidence>
<name>A0A7E4UT00_PANRE</name>
<dbReference type="WBParaSite" id="Pan_g12477.t1">
    <property type="protein sequence ID" value="Pan_g12477.t1"/>
    <property type="gene ID" value="Pan_g12477"/>
</dbReference>
<keyword evidence="2" id="KW-1185">Reference proteome</keyword>
<reference evidence="3" key="2">
    <citation type="submission" date="2020-10" db="UniProtKB">
        <authorList>
            <consortium name="WormBaseParasite"/>
        </authorList>
    </citation>
    <scope>IDENTIFICATION</scope>
</reference>
<proteinExistence type="predicted"/>
<evidence type="ECO:0000313" key="2">
    <source>
        <dbReference type="Proteomes" id="UP000492821"/>
    </source>
</evidence>
<sequence length="103" mass="11542">MQFLQSMMAMVMLVVMMVMVLIMVIVMVLVVVMMMAIVMMVVIMMVVMIVMIVMVVMGEGPDHFDGQSKQLQSFEKGAELTFSSFLGLLICSQPLDAFKVHTK</sequence>
<evidence type="ECO:0000256" key="1">
    <source>
        <dbReference type="SAM" id="Phobius"/>
    </source>
</evidence>
<keyword evidence="1" id="KW-0812">Transmembrane</keyword>
<keyword evidence="1" id="KW-1133">Transmembrane helix</keyword>
<organism evidence="2 3">
    <name type="scientific">Panagrellus redivivus</name>
    <name type="common">Microworm</name>
    <dbReference type="NCBI Taxonomy" id="6233"/>
    <lineage>
        <taxon>Eukaryota</taxon>
        <taxon>Metazoa</taxon>
        <taxon>Ecdysozoa</taxon>
        <taxon>Nematoda</taxon>
        <taxon>Chromadorea</taxon>
        <taxon>Rhabditida</taxon>
        <taxon>Tylenchina</taxon>
        <taxon>Panagrolaimomorpha</taxon>
        <taxon>Panagrolaimoidea</taxon>
        <taxon>Panagrolaimidae</taxon>
        <taxon>Panagrellus</taxon>
    </lineage>
</organism>
<dbReference type="Proteomes" id="UP000492821">
    <property type="component" value="Unassembled WGS sequence"/>
</dbReference>
<dbReference type="AlphaFoldDB" id="A0A7E4UT00"/>
<protein>
    <submittedName>
        <fullName evidence="3">Uncharacterized protein</fullName>
    </submittedName>
</protein>
<feature type="transmembrane region" description="Helical" evidence="1">
    <location>
        <begin position="36"/>
        <end position="56"/>
    </location>
</feature>